<dbReference type="RefSeq" id="WP_066766230.1">
    <property type="nucleotide sequence ID" value="NZ_BMIO01000004.1"/>
</dbReference>
<dbReference type="EMBL" id="BMIO01000004">
    <property type="protein sequence ID" value="GGD43051.1"/>
    <property type="molecule type" value="Genomic_DNA"/>
</dbReference>
<keyword evidence="3" id="KW-1185">Reference proteome</keyword>
<evidence type="ECO:0000313" key="3">
    <source>
        <dbReference type="Proteomes" id="UP000598997"/>
    </source>
</evidence>
<dbReference type="OrthoDB" id="9807941at2"/>
<organism evidence="2 3">
    <name type="scientific">Croceicoccus pelagius</name>
    <dbReference type="NCBI Taxonomy" id="1703341"/>
    <lineage>
        <taxon>Bacteria</taxon>
        <taxon>Pseudomonadati</taxon>
        <taxon>Pseudomonadota</taxon>
        <taxon>Alphaproteobacteria</taxon>
        <taxon>Sphingomonadales</taxon>
        <taxon>Erythrobacteraceae</taxon>
        <taxon>Croceicoccus</taxon>
    </lineage>
</organism>
<reference evidence="2 3" key="1">
    <citation type="journal article" date="2014" name="Int. J. Syst. Evol. Microbiol.">
        <title>Complete genome sequence of Corynebacterium casei LMG S-19264T (=DSM 44701T), isolated from a smear-ripened cheese.</title>
        <authorList>
            <consortium name="US DOE Joint Genome Institute (JGI-PGF)"/>
            <person name="Walter F."/>
            <person name="Albersmeier A."/>
            <person name="Kalinowski J."/>
            <person name="Ruckert C."/>
        </authorList>
    </citation>
    <scope>NUCLEOTIDE SEQUENCE [LARGE SCALE GENOMIC DNA]</scope>
    <source>
        <strain evidence="2 3">CGMCC 1.15358</strain>
    </source>
</reference>
<keyword evidence="1" id="KW-1133">Transmembrane helix</keyword>
<evidence type="ECO:0000313" key="2">
    <source>
        <dbReference type="EMBL" id="GGD43051.1"/>
    </source>
</evidence>
<sequence length="211" mass="22656">MVELIQANWVAFAIVAVLAVIIALWLLARPKKERVRSHRPDVLDEGVGPAKRNQALIDSAPAASGVTHEHEPPATPEGMGGVGIAVAAAALEHDEEMQKAAVAEEDHMPGNARDAQAVAAAVKIDAADHPGEGLDDLSRIKGLGPKLVAMLGDMGISRFDQIAAWSDDDVQKIDERLGRFKGRITRDDWRTQAKFLAEGDAAGYEERFGKL</sequence>
<proteinExistence type="predicted"/>
<dbReference type="AlphaFoldDB" id="A0A916YFZ2"/>
<comment type="caution">
    <text evidence="2">The sequence shown here is derived from an EMBL/GenBank/DDBJ whole genome shotgun (WGS) entry which is preliminary data.</text>
</comment>
<gene>
    <name evidence="2" type="ORF">GCM10010989_16410</name>
</gene>
<dbReference type="Proteomes" id="UP000598997">
    <property type="component" value="Unassembled WGS sequence"/>
</dbReference>
<evidence type="ECO:0000256" key="1">
    <source>
        <dbReference type="SAM" id="Phobius"/>
    </source>
</evidence>
<keyword evidence="1" id="KW-0472">Membrane</keyword>
<accession>A0A916YFZ2</accession>
<name>A0A916YFZ2_9SPHN</name>
<feature type="transmembrane region" description="Helical" evidence="1">
    <location>
        <begin position="6"/>
        <end position="28"/>
    </location>
</feature>
<protein>
    <submittedName>
        <fullName evidence="2">Uncharacterized protein</fullName>
    </submittedName>
</protein>
<keyword evidence="1" id="KW-0812">Transmembrane</keyword>
<dbReference type="Gene3D" id="1.10.150.20">
    <property type="entry name" value="5' to 3' exonuclease, C-terminal subdomain"/>
    <property type="match status" value="1"/>
</dbReference>